<evidence type="ECO:0000313" key="5">
    <source>
        <dbReference type="EMBL" id="MFC4427293.1"/>
    </source>
</evidence>
<dbReference type="Pfam" id="PF22725">
    <property type="entry name" value="GFO_IDH_MocA_C3"/>
    <property type="match status" value="1"/>
</dbReference>
<evidence type="ECO:0000256" key="2">
    <source>
        <dbReference type="ARBA" id="ARBA00023002"/>
    </source>
</evidence>
<accession>A0ABV8XRJ4</accession>
<keyword evidence="2" id="KW-0560">Oxidoreductase</keyword>
<gene>
    <name evidence="5" type="ORF">ACFOZ9_13840</name>
</gene>
<keyword evidence="6" id="KW-1185">Reference proteome</keyword>
<organism evidence="5 6">
    <name type="scientific">Deinococcus navajonensis</name>
    <dbReference type="NCBI Taxonomy" id="309884"/>
    <lineage>
        <taxon>Bacteria</taxon>
        <taxon>Thermotogati</taxon>
        <taxon>Deinococcota</taxon>
        <taxon>Deinococci</taxon>
        <taxon>Deinococcales</taxon>
        <taxon>Deinococcaceae</taxon>
        <taxon>Deinococcus</taxon>
    </lineage>
</organism>
<dbReference type="InterPro" id="IPR055170">
    <property type="entry name" value="GFO_IDH_MocA-like_dom"/>
</dbReference>
<comment type="similarity">
    <text evidence="1">Belongs to the Gfo/Idh/MocA family.</text>
</comment>
<protein>
    <submittedName>
        <fullName evidence="5">Gfo/Idh/MocA family protein</fullName>
    </submittedName>
</protein>
<dbReference type="PANTHER" id="PTHR22604:SF105">
    <property type="entry name" value="TRANS-1,2-DIHYDROBENZENE-1,2-DIOL DEHYDROGENASE"/>
    <property type="match status" value="1"/>
</dbReference>
<reference evidence="6" key="1">
    <citation type="journal article" date="2019" name="Int. J. Syst. Evol. Microbiol.">
        <title>The Global Catalogue of Microorganisms (GCM) 10K type strain sequencing project: providing services to taxonomists for standard genome sequencing and annotation.</title>
        <authorList>
            <consortium name="The Broad Institute Genomics Platform"/>
            <consortium name="The Broad Institute Genome Sequencing Center for Infectious Disease"/>
            <person name="Wu L."/>
            <person name="Ma J."/>
        </authorList>
    </citation>
    <scope>NUCLEOTIDE SEQUENCE [LARGE SCALE GENOMIC DNA]</scope>
    <source>
        <strain evidence="6">CCUG 56029</strain>
    </source>
</reference>
<name>A0ABV8XRJ4_9DEIO</name>
<dbReference type="InterPro" id="IPR036291">
    <property type="entry name" value="NAD(P)-bd_dom_sf"/>
</dbReference>
<dbReference type="EMBL" id="JBHSEH010000020">
    <property type="protein sequence ID" value="MFC4427293.1"/>
    <property type="molecule type" value="Genomic_DNA"/>
</dbReference>
<dbReference type="InterPro" id="IPR050984">
    <property type="entry name" value="Gfo/Idh/MocA_domain"/>
</dbReference>
<evidence type="ECO:0000313" key="6">
    <source>
        <dbReference type="Proteomes" id="UP001595998"/>
    </source>
</evidence>
<comment type="caution">
    <text evidence="5">The sequence shown here is derived from an EMBL/GenBank/DDBJ whole genome shotgun (WGS) entry which is preliminary data.</text>
</comment>
<feature type="domain" description="Gfo/Idh/MocA-like oxidoreductase N-terminal" evidence="3">
    <location>
        <begin position="3"/>
        <end position="119"/>
    </location>
</feature>
<dbReference type="RefSeq" id="WP_380040632.1">
    <property type="nucleotide sequence ID" value="NZ_JBHSEH010000020.1"/>
</dbReference>
<dbReference type="Gene3D" id="3.40.50.720">
    <property type="entry name" value="NAD(P)-binding Rossmann-like Domain"/>
    <property type="match status" value="1"/>
</dbReference>
<dbReference type="SUPFAM" id="SSF51735">
    <property type="entry name" value="NAD(P)-binding Rossmann-fold domains"/>
    <property type="match status" value="1"/>
</dbReference>
<evidence type="ECO:0000259" key="3">
    <source>
        <dbReference type="Pfam" id="PF01408"/>
    </source>
</evidence>
<dbReference type="InterPro" id="IPR000683">
    <property type="entry name" value="Gfo/Idh/MocA-like_OxRdtase_N"/>
</dbReference>
<dbReference type="SUPFAM" id="SSF55347">
    <property type="entry name" value="Glyceraldehyde-3-phosphate dehydrogenase-like, C-terminal domain"/>
    <property type="match status" value="1"/>
</dbReference>
<sequence length="327" mass="35406">MTLRWGFLGASRIGHALAPAMRAAGQSLVAVAARDPERARTYALKHGFARTHASYEALLQDPEIDAIYNPLPNDLHVPWSARALEAGKHVLCEKPFAMNAAEVEQLMAVQQGTGRVISEAFMHRYHPQYEQARALIAAGELGELRTATAGYRFTLTNPADYRWEADKGGGALYDVGCYCVSALRLLAGREPLRVSATLHDVGGIDATLVGWLDFGQDFTAHFDCSLEAAGGQHLSLVGSKGTLTLDVPFGPHQRVTHLDLGERHFTYEPNNPYELMVADFGRAVGTQQEPTWGLGDALAQARVLDALFASARRSEVVRLTASGAPTG</sequence>
<proteinExistence type="inferred from homology"/>
<dbReference type="Gene3D" id="3.30.360.10">
    <property type="entry name" value="Dihydrodipicolinate Reductase, domain 2"/>
    <property type="match status" value="1"/>
</dbReference>
<dbReference type="Pfam" id="PF01408">
    <property type="entry name" value="GFO_IDH_MocA"/>
    <property type="match status" value="1"/>
</dbReference>
<dbReference type="PANTHER" id="PTHR22604">
    <property type="entry name" value="OXIDOREDUCTASES"/>
    <property type="match status" value="1"/>
</dbReference>
<dbReference type="Proteomes" id="UP001595998">
    <property type="component" value="Unassembled WGS sequence"/>
</dbReference>
<evidence type="ECO:0000259" key="4">
    <source>
        <dbReference type="Pfam" id="PF22725"/>
    </source>
</evidence>
<feature type="domain" description="GFO/IDH/MocA-like oxidoreductase" evidence="4">
    <location>
        <begin position="129"/>
        <end position="243"/>
    </location>
</feature>
<evidence type="ECO:0000256" key="1">
    <source>
        <dbReference type="ARBA" id="ARBA00010928"/>
    </source>
</evidence>